<organism evidence="1 2">
    <name type="scientific">Hymenobacter fastidiosus</name>
    <dbReference type="NCBI Taxonomy" id="486264"/>
    <lineage>
        <taxon>Bacteria</taxon>
        <taxon>Pseudomonadati</taxon>
        <taxon>Bacteroidota</taxon>
        <taxon>Cytophagia</taxon>
        <taxon>Cytophagales</taxon>
        <taxon>Hymenobacteraceae</taxon>
        <taxon>Hymenobacter</taxon>
    </lineage>
</organism>
<evidence type="ECO:0000313" key="2">
    <source>
        <dbReference type="Proteomes" id="UP001500567"/>
    </source>
</evidence>
<dbReference type="Proteomes" id="UP001500567">
    <property type="component" value="Unassembled WGS sequence"/>
</dbReference>
<evidence type="ECO:0008006" key="3">
    <source>
        <dbReference type="Google" id="ProtNLM"/>
    </source>
</evidence>
<gene>
    <name evidence="1" type="ORF">GCM10022408_19180</name>
</gene>
<protein>
    <recommendedName>
        <fullName evidence="3">Murein L,D-transpeptidase catalytic domain family protein</fullName>
    </recommendedName>
</protein>
<accession>A0ABP7S6Q9</accession>
<dbReference type="EMBL" id="BAABDJ010000015">
    <property type="protein sequence ID" value="GAA4007396.1"/>
    <property type="molecule type" value="Genomic_DNA"/>
</dbReference>
<dbReference type="PANTHER" id="PTHR38477:SF1">
    <property type="entry name" value="MUREIN L,D-TRANSPEPTIDASE CATALYTIC DOMAIN FAMILY PROTEIN"/>
    <property type="match status" value="1"/>
</dbReference>
<proteinExistence type="predicted"/>
<comment type="caution">
    <text evidence="1">The sequence shown here is derived from an EMBL/GenBank/DDBJ whole genome shotgun (WGS) entry which is preliminary data.</text>
</comment>
<sequence length="155" mass="17416">MRRDVQQQGTAYNPTIACYVDLTRPDNTYRFFVLNLTQRKVLLQGICLNGLTDEQGRVRYSNEVNSNCSSRGLASIGERYRGAFGRAFRLYGLEPGTRNLRRRAVVLHSWAGVPARPTPEHPIQSQGCPTLNPLVLDTVAGFIAHSSRPILLRFN</sequence>
<dbReference type="PANTHER" id="PTHR38477">
    <property type="entry name" value="HYPOTHETICAL EXPORTED PROTEIN"/>
    <property type="match status" value="1"/>
</dbReference>
<dbReference type="Pfam" id="PF13645">
    <property type="entry name" value="YkuD_2"/>
    <property type="match status" value="1"/>
</dbReference>
<reference evidence="2" key="1">
    <citation type="journal article" date="2019" name="Int. J. Syst. Evol. Microbiol.">
        <title>The Global Catalogue of Microorganisms (GCM) 10K type strain sequencing project: providing services to taxonomists for standard genome sequencing and annotation.</title>
        <authorList>
            <consortium name="The Broad Institute Genomics Platform"/>
            <consortium name="The Broad Institute Genome Sequencing Center for Infectious Disease"/>
            <person name="Wu L."/>
            <person name="Ma J."/>
        </authorList>
    </citation>
    <scope>NUCLEOTIDE SEQUENCE [LARGE SCALE GENOMIC DNA]</scope>
    <source>
        <strain evidence="2">JCM 17224</strain>
    </source>
</reference>
<keyword evidence="2" id="KW-1185">Reference proteome</keyword>
<evidence type="ECO:0000313" key="1">
    <source>
        <dbReference type="EMBL" id="GAA4007396.1"/>
    </source>
</evidence>
<name>A0ABP7S6Q9_9BACT</name>
<dbReference type="InterPro" id="IPR032676">
    <property type="entry name" value="YkuD_2"/>
</dbReference>